<dbReference type="SUPFAM" id="SSF54593">
    <property type="entry name" value="Glyoxalase/Bleomycin resistance protein/Dihydroxybiphenyl dioxygenase"/>
    <property type="match status" value="1"/>
</dbReference>
<dbReference type="InterPro" id="IPR004360">
    <property type="entry name" value="Glyas_Fos-R_dOase_dom"/>
</dbReference>
<evidence type="ECO:0000313" key="3">
    <source>
        <dbReference type="Proteomes" id="UP000427906"/>
    </source>
</evidence>
<dbReference type="Gene3D" id="3.30.720.120">
    <property type="match status" value="1"/>
</dbReference>
<dbReference type="RefSeq" id="WP_155317682.1">
    <property type="nucleotide sequence ID" value="NZ_AP021874.1"/>
</dbReference>
<evidence type="ECO:0000313" key="2">
    <source>
        <dbReference type="EMBL" id="BBO69666.1"/>
    </source>
</evidence>
<dbReference type="Proteomes" id="UP000427906">
    <property type="component" value="Chromosome"/>
</dbReference>
<dbReference type="AlphaFoldDB" id="A0A5K7YKD0"/>
<dbReference type="PROSITE" id="PS51819">
    <property type="entry name" value="VOC"/>
    <property type="match status" value="1"/>
</dbReference>
<dbReference type="InterPro" id="IPR029068">
    <property type="entry name" value="Glyas_Bleomycin-R_OHBP_Dase"/>
</dbReference>
<feature type="domain" description="VOC" evidence="1">
    <location>
        <begin position="2"/>
        <end position="123"/>
    </location>
</feature>
<keyword evidence="3" id="KW-1185">Reference proteome</keyword>
<protein>
    <submittedName>
        <fullName evidence="2">Glyoxalase</fullName>
    </submittedName>
</protein>
<dbReference type="InterPro" id="IPR037523">
    <property type="entry name" value="VOC_core"/>
</dbReference>
<dbReference type="Gene3D" id="3.30.720.110">
    <property type="match status" value="1"/>
</dbReference>
<reference evidence="2 3" key="1">
    <citation type="submission" date="2019-11" db="EMBL/GenBank/DDBJ databases">
        <title>Comparative genomics of hydrocarbon-degrading Desulfosarcina strains.</title>
        <authorList>
            <person name="Watanabe M."/>
            <person name="Kojima H."/>
            <person name="Fukui M."/>
        </authorList>
    </citation>
    <scope>NUCLEOTIDE SEQUENCE [LARGE SCALE GENOMIC DNA]</scope>
    <source>
        <strain evidence="2 3">PL12</strain>
    </source>
</reference>
<sequence length="135" mass="15587">MKINSLYPVICTDKVKASKGFYITHFNFKVTFDAGWYVSLRSSGTPAFELAFLDHSHPSVPDGYRQRCRGMLINMEVSNVDKEYERLMEEKIPLVQDIRSEVFGQRHCIIKDPNGILIDLIQNIPPSAEFLEQYK</sequence>
<dbReference type="OrthoDB" id="9797663at2"/>
<evidence type="ECO:0000259" key="1">
    <source>
        <dbReference type="PROSITE" id="PS51819"/>
    </source>
</evidence>
<proteinExistence type="predicted"/>
<dbReference type="EMBL" id="AP021874">
    <property type="protein sequence ID" value="BBO69666.1"/>
    <property type="molecule type" value="Genomic_DNA"/>
</dbReference>
<accession>A0A5K7YKD0</accession>
<dbReference type="Pfam" id="PF00903">
    <property type="entry name" value="Glyoxalase"/>
    <property type="match status" value="1"/>
</dbReference>
<dbReference type="KEGG" id="dalk:DSCA_35960"/>
<gene>
    <name evidence="2" type="ORF">DSCA_35960</name>
</gene>
<organism evidence="2 3">
    <name type="scientific">Desulfosarcina alkanivorans</name>
    <dbReference type="NCBI Taxonomy" id="571177"/>
    <lineage>
        <taxon>Bacteria</taxon>
        <taxon>Pseudomonadati</taxon>
        <taxon>Thermodesulfobacteriota</taxon>
        <taxon>Desulfobacteria</taxon>
        <taxon>Desulfobacterales</taxon>
        <taxon>Desulfosarcinaceae</taxon>
        <taxon>Desulfosarcina</taxon>
    </lineage>
</organism>
<name>A0A5K7YKD0_9BACT</name>